<evidence type="ECO:0000256" key="3">
    <source>
        <dbReference type="ARBA" id="ARBA00022989"/>
    </source>
</evidence>
<dbReference type="InterPro" id="IPR001129">
    <property type="entry name" value="Membr-assoc_MAPEG"/>
</dbReference>
<protein>
    <recommendedName>
        <fullName evidence="8">MAPEG family protein</fullName>
    </recommendedName>
</protein>
<feature type="transmembrane region" description="Helical" evidence="5">
    <location>
        <begin position="6"/>
        <end position="27"/>
    </location>
</feature>
<keyword evidence="4 5" id="KW-0472">Membrane</keyword>
<keyword evidence="2 5" id="KW-0812">Transmembrane</keyword>
<dbReference type="EMBL" id="AMRJ01000006">
    <property type="protein sequence ID" value="EKF74918.1"/>
    <property type="molecule type" value="Genomic_DNA"/>
</dbReference>
<evidence type="ECO:0008006" key="8">
    <source>
        <dbReference type="Google" id="ProtNLM"/>
    </source>
</evidence>
<evidence type="ECO:0000256" key="2">
    <source>
        <dbReference type="ARBA" id="ARBA00022692"/>
    </source>
</evidence>
<evidence type="ECO:0000313" key="6">
    <source>
        <dbReference type="EMBL" id="EKF74918.1"/>
    </source>
</evidence>
<evidence type="ECO:0000256" key="4">
    <source>
        <dbReference type="ARBA" id="ARBA00023136"/>
    </source>
</evidence>
<dbReference type="Proteomes" id="UP000010164">
    <property type="component" value="Unassembled WGS sequence"/>
</dbReference>
<dbReference type="GO" id="GO:0016020">
    <property type="term" value="C:membrane"/>
    <property type="evidence" value="ECO:0007669"/>
    <property type="project" value="UniProtKB-SubCell"/>
</dbReference>
<proteinExistence type="predicted"/>
<sequence length="140" mass="15336">MTHEHLAALSLLAYAGWGLALLLLLLTARGLMVLSGKAKADAFPPYHYNPACPLNRLSRAYMNTLELLGILIVVVGVSLYLGYADLAAELMPWLVAARVAQSLVHLMGVNHWLVLVRFSFFFVQVALVVCLVAHILVQVL</sequence>
<dbReference type="SUPFAM" id="SSF161084">
    <property type="entry name" value="MAPEG domain-like"/>
    <property type="match status" value="1"/>
</dbReference>
<evidence type="ECO:0000256" key="1">
    <source>
        <dbReference type="ARBA" id="ARBA00004370"/>
    </source>
</evidence>
<accession>L0WDP1</accession>
<reference evidence="6 7" key="1">
    <citation type="journal article" date="2012" name="J. Bacteriol.">
        <title>Genome Sequence of the Alkane-Degrading Bacterium Alcanivorax hongdengensis Type Strain A-11-3.</title>
        <authorList>
            <person name="Lai Q."/>
            <person name="Shao Z."/>
        </authorList>
    </citation>
    <scope>NUCLEOTIDE SEQUENCE [LARGE SCALE GENOMIC DNA]</scope>
    <source>
        <strain evidence="6 7">A-11-3</strain>
    </source>
</reference>
<comment type="subcellular location">
    <subcellularLocation>
        <location evidence="1">Membrane</location>
    </subcellularLocation>
</comment>
<dbReference type="Gene3D" id="1.20.120.550">
    <property type="entry name" value="Membrane associated eicosanoid/glutathione metabolism-like domain"/>
    <property type="match status" value="1"/>
</dbReference>
<dbReference type="eggNOG" id="ENOG5032Y1Y">
    <property type="taxonomic scope" value="Bacteria"/>
</dbReference>
<keyword evidence="7" id="KW-1185">Reference proteome</keyword>
<name>L0WDP1_9GAMM</name>
<dbReference type="Pfam" id="PF01124">
    <property type="entry name" value="MAPEG"/>
    <property type="match status" value="1"/>
</dbReference>
<comment type="caution">
    <text evidence="6">The sequence shown here is derived from an EMBL/GenBank/DDBJ whole genome shotgun (WGS) entry which is preliminary data.</text>
</comment>
<dbReference type="PATRIC" id="fig|1177179.3.peg.1140"/>
<feature type="transmembrane region" description="Helical" evidence="5">
    <location>
        <begin position="65"/>
        <end position="83"/>
    </location>
</feature>
<gene>
    <name evidence="6" type="ORF">A11A3_05676</name>
</gene>
<dbReference type="RefSeq" id="WP_008928319.1">
    <property type="nucleotide sequence ID" value="NZ_AMRJ01000006.1"/>
</dbReference>
<keyword evidence="3 5" id="KW-1133">Transmembrane helix</keyword>
<dbReference type="InterPro" id="IPR023352">
    <property type="entry name" value="MAPEG-like_dom_sf"/>
</dbReference>
<dbReference type="STRING" id="1177179.A11A3_05676"/>
<organism evidence="6 7">
    <name type="scientific">Alcanivorax hongdengensis A-11-3</name>
    <dbReference type="NCBI Taxonomy" id="1177179"/>
    <lineage>
        <taxon>Bacteria</taxon>
        <taxon>Pseudomonadati</taxon>
        <taxon>Pseudomonadota</taxon>
        <taxon>Gammaproteobacteria</taxon>
        <taxon>Oceanospirillales</taxon>
        <taxon>Alcanivoracaceae</taxon>
        <taxon>Alcanivorax</taxon>
    </lineage>
</organism>
<dbReference type="OrthoDB" id="343936at2"/>
<dbReference type="AlphaFoldDB" id="L0WDP1"/>
<feature type="transmembrane region" description="Helical" evidence="5">
    <location>
        <begin position="112"/>
        <end position="137"/>
    </location>
</feature>
<evidence type="ECO:0000256" key="5">
    <source>
        <dbReference type="SAM" id="Phobius"/>
    </source>
</evidence>
<evidence type="ECO:0000313" key="7">
    <source>
        <dbReference type="Proteomes" id="UP000010164"/>
    </source>
</evidence>